<dbReference type="GO" id="GO:0003677">
    <property type="term" value="F:DNA binding"/>
    <property type="evidence" value="ECO:0007669"/>
    <property type="project" value="InterPro"/>
</dbReference>
<organism evidence="4">
    <name type="scientific">Siphoviridae sp. ctYh54</name>
    <dbReference type="NCBI Taxonomy" id="2826379"/>
    <lineage>
        <taxon>Viruses</taxon>
        <taxon>Duplodnaviria</taxon>
        <taxon>Heunggongvirae</taxon>
        <taxon>Uroviricota</taxon>
        <taxon>Caudoviricetes</taxon>
    </lineage>
</organism>
<protein>
    <submittedName>
        <fullName evidence="4">5'-3' exonuclease</fullName>
    </submittedName>
</protein>
<evidence type="ECO:0000256" key="2">
    <source>
        <dbReference type="ARBA" id="ARBA00022801"/>
    </source>
</evidence>
<dbReference type="InterPro" id="IPR020046">
    <property type="entry name" value="5-3_exonucl_a-hlix_arch_N"/>
</dbReference>
<keyword evidence="1" id="KW-0540">Nuclease</keyword>
<name>A0A8S5MDJ6_9CAUD</name>
<proteinExistence type="predicted"/>
<dbReference type="GO" id="GO:0033567">
    <property type="term" value="P:DNA replication, Okazaki fragment processing"/>
    <property type="evidence" value="ECO:0007669"/>
    <property type="project" value="InterPro"/>
</dbReference>
<dbReference type="InterPro" id="IPR002421">
    <property type="entry name" value="5-3_exonuclease"/>
</dbReference>
<dbReference type="SMART" id="SM00475">
    <property type="entry name" value="53EXOc"/>
    <property type="match status" value="1"/>
</dbReference>
<accession>A0A8S5MDJ6</accession>
<dbReference type="PANTHER" id="PTHR42646:SF2">
    <property type="entry name" value="5'-3' EXONUCLEASE FAMILY PROTEIN"/>
    <property type="match status" value="1"/>
</dbReference>
<feature type="domain" description="5'-3' exonuclease" evidence="3">
    <location>
        <begin position="6"/>
        <end position="290"/>
    </location>
</feature>
<dbReference type="Gene3D" id="3.40.50.1010">
    <property type="entry name" value="5'-nuclease"/>
    <property type="match status" value="1"/>
</dbReference>
<keyword evidence="4" id="KW-0269">Exonuclease</keyword>
<dbReference type="SUPFAM" id="SSF88723">
    <property type="entry name" value="PIN domain-like"/>
    <property type="match status" value="1"/>
</dbReference>
<dbReference type="PANTHER" id="PTHR42646">
    <property type="entry name" value="FLAP ENDONUCLEASE XNI"/>
    <property type="match status" value="1"/>
</dbReference>
<dbReference type="GO" id="GO:0008409">
    <property type="term" value="F:5'-3' exonuclease activity"/>
    <property type="evidence" value="ECO:0007669"/>
    <property type="project" value="InterPro"/>
</dbReference>
<dbReference type="Pfam" id="PF02739">
    <property type="entry name" value="5_3_exonuc_N"/>
    <property type="match status" value="1"/>
</dbReference>
<evidence type="ECO:0000313" key="4">
    <source>
        <dbReference type="EMBL" id="DAD80409.1"/>
    </source>
</evidence>
<reference evidence="4" key="1">
    <citation type="journal article" date="2021" name="Proc. Natl. Acad. Sci. U.S.A.">
        <title>A Catalog of Tens of Thousands of Viruses from Human Metagenomes Reveals Hidden Associations with Chronic Diseases.</title>
        <authorList>
            <person name="Tisza M.J."/>
            <person name="Buck C.B."/>
        </authorList>
    </citation>
    <scope>NUCLEOTIDE SEQUENCE</scope>
    <source>
        <strain evidence="4">CtYh54</strain>
    </source>
</reference>
<evidence type="ECO:0000259" key="3">
    <source>
        <dbReference type="SMART" id="SM00475"/>
    </source>
</evidence>
<dbReference type="GO" id="GO:0017108">
    <property type="term" value="F:5'-flap endonuclease activity"/>
    <property type="evidence" value="ECO:0007669"/>
    <property type="project" value="InterPro"/>
</dbReference>
<evidence type="ECO:0000256" key="1">
    <source>
        <dbReference type="ARBA" id="ARBA00022722"/>
    </source>
</evidence>
<keyword evidence="2" id="KW-0378">Hydrolase</keyword>
<dbReference type="EMBL" id="BK014884">
    <property type="protein sequence ID" value="DAD80409.1"/>
    <property type="molecule type" value="Genomic_DNA"/>
</dbReference>
<dbReference type="InterPro" id="IPR029060">
    <property type="entry name" value="PIN-like_dom_sf"/>
</dbReference>
<sequence>MLGEVNRFNLAILIDLNYLGIRSGFRFQDFSVIKPEGQIKTGSLFGVLQFLELISTNYPFAQIIICNDGAPTERKKLFEGYKASRVATAEKPIDPNISAWRNLKPELFRMIGGIQNLVVLQHPEKEADDLIAKLAFLNLQAGKDVVVFTSDKDMMQLMAFGANMSKEISEGELVLLTEDYVLNHEKLGVEPKYIPYLRPWSGDPSDDIPPAVLRVPRAVKAEVAKGWYDSGKQELTEALMESILDNITSVNVTKGTRQKFMDGIPQANLNFKLMDLTRYEKEPIEGVKVVPIEYSKDTVLYYGLKKYLSWREGNALSFQSVDELLSSALS</sequence>
<dbReference type="InterPro" id="IPR038969">
    <property type="entry name" value="FEN"/>
</dbReference>